<organism evidence="2">
    <name type="scientific">uncultured Nocardioidaceae bacterium</name>
    <dbReference type="NCBI Taxonomy" id="253824"/>
    <lineage>
        <taxon>Bacteria</taxon>
        <taxon>Bacillati</taxon>
        <taxon>Actinomycetota</taxon>
        <taxon>Actinomycetes</taxon>
        <taxon>Propionibacteriales</taxon>
        <taxon>Nocardioidaceae</taxon>
        <taxon>environmental samples</taxon>
    </lineage>
</organism>
<evidence type="ECO:0000313" key="2">
    <source>
        <dbReference type="EMBL" id="CAA9341171.1"/>
    </source>
</evidence>
<dbReference type="EMBL" id="CADCUG010000098">
    <property type="protein sequence ID" value="CAA9341171.1"/>
    <property type="molecule type" value="Genomic_DNA"/>
</dbReference>
<name>A0A6J4LXX5_9ACTN</name>
<reference evidence="2" key="1">
    <citation type="submission" date="2020-02" db="EMBL/GenBank/DDBJ databases">
        <authorList>
            <person name="Meier V. D."/>
        </authorList>
    </citation>
    <scope>NUCLEOTIDE SEQUENCE</scope>
    <source>
        <strain evidence="2">AVDCRST_MAG29</strain>
    </source>
</reference>
<accession>A0A6J4LXX5</accession>
<feature type="compositionally biased region" description="Basic residues" evidence="1">
    <location>
        <begin position="344"/>
        <end position="354"/>
    </location>
</feature>
<evidence type="ECO:0000256" key="1">
    <source>
        <dbReference type="SAM" id="MobiDB-lite"/>
    </source>
</evidence>
<sequence>PGRPPRRRALPAAVRHDRDDAGVRRRGSGRGPPPRGAGQGLGHRDDLHLRRPERRDLVAGAAAADPRDRGLGRPAAARCPGRRPGRALRRARRQDRVQRAAADGGAAARVRRPRGRPEADHAPGEVLREGRAPARDRHDPPVVHPQRRPGRRPARGPGRPRPRDPVGARAHAVPLRELGRGPQRRLADQPAALLRRPVPGLVPARRGRGARLLRAAAGAGGVAAGRPVLRRPGRVHRGPARRARRVHGRPRRHGHLGDLVAVAAGGLGLGHRPGAVRRRLPDGPAPAGARHHPHLAVLDGGPLALRVRDGAVVARGHLGLRRRPRPQEDVEVQGQRDDADRRARALRHRRRPLAGRRCAPGCGLAVRRDADEGRPPAGDEDPQRRQVRAGPGRLGVLHGRAGHRADRPRPAHRARPRGRRGDGGDGGLQLHPRARGQRDVLLVVLRRLRGAGEVARLRLRAGG</sequence>
<keyword evidence="2" id="KW-0030">Aminoacyl-tRNA synthetase</keyword>
<feature type="compositionally biased region" description="Basic and acidic residues" evidence="1">
    <location>
        <begin position="334"/>
        <end position="343"/>
    </location>
</feature>
<protein>
    <submittedName>
        <fullName evidence="2">Valyl-tRNA synthetase</fullName>
        <ecNumber evidence="2">6.1.1.9</ecNumber>
    </submittedName>
</protein>
<feature type="compositionally biased region" description="Basic and acidic residues" evidence="1">
    <location>
        <begin position="42"/>
        <end position="57"/>
    </location>
</feature>
<feature type="compositionally biased region" description="Basic and acidic residues" evidence="1">
    <location>
        <begin position="115"/>
        <end position="141"/>
    </location>
</feature>
<dbReference type="GO" id="GO:0004832">
    <property type="term" value="F:valine-tRNA ligase activity"/>
    <property type="evidence" value="ECO:0007669"/>
    <property type="project" value="UniProtKB-EC"/>
</dbReference>
<feature type="compositionally biased region" description="Basic and acidic residues" evidence="1">
    <location>
        <begin position="14"/>
        <end position="23"/>
    </location>
</feature>
<feature type="compositionally biased region" description="Basic residues" evidence="1">
    <location>
        <begin position="80"/>
        <end position="93"/>
    </location>
</feature>
<keyword evidence="2" id="KW-0436">Ligase</keyword>
<gene>
    <name evidence="2" type="ORF">AVDCRST_MAG29-1586</name>
</gene>
<feature type="non-terminal residue" evidence="2">
    <location>
        <position position="463"/>
    </location>
</feature>
<feature type="non-terminal residue" evidence="2">
    <location>
        <position position="1"/>
    </location>
</feature>
<feature type="region of interest" description="Disordered" evidence="1">
    <location>
        <begin position="318"/>
        <end position="433"/>
    </location>
</feature>
<feature type="region of interest" description="Disordered" evidence="1">
    <location>
        <begin position="231"/>
        <end position="252"/>
    </location>
</feature>
<dbReference type="AlphaFoldDB" id="A0A6J4LXX5"/>
<feature type="region of interest" description="Disordered" evidence="1">
    <location>
        <begin position="1"/>
        <end position="169"/>
    </location>
</feature>
<feature type="compositionally biased region" description="Basic residues" evidence="1">
    <location>
        <begin position="145"/>
        <end position="160"/>
    </location>
</feature>
<dbReference type="EC" id="6.1.1.9" evidence="2"/>
<proteinExistence type="predicted"/>
<feature type="compositionally biased region" description="Low complexity" evidence="1">
    <location>
        <begin position="99"/>
        <end position="108"/>
    </location>
</feature>